<name>A0A4Z1IFG9_9HELO</name>
<proteinExistence type="predicted"/>
<evidence type="ECO:0000313" key="2">
    <source>
        <dbReference type="Proteomes" id="UP000297452"/>
    </source>
</evidence>
<protein>
    <submittedName>
        <fullName evidence="1">Uncharacterized protein</fullName>
    </submittedName>
</protein>
<comment type="caution">
    <text evidence="1">The sequence shown here is derived from an EMBL/GenBank/DDBJ whole genome shotgun (WGS) entry which is preliminary data.</text>
</comment>
<sequence length="163" mass="16807">MRRAIPTHVRGFVVQNHKLRRRLGLAVPRCFLGPVGRDVVVGAESGLPFEGDLVETGSRLPFAEDGQLAVGNEAAGGVLLVGEVVERAPGVAEERGGFVVGVQREGVVAFARGQLEIKLASDGGCGVLSISSGSTGVVVVAEVGKHDKVVSEIVHASVVLPAL</sequence>
<dbReference type="Proteomes" id="UP000297452">
    <property type="component" value="Unassembled WGS sequence"/>
</dbReference>
<evidence type="ECO:0000313" key="1">
    <source>
        <dbReference type="EMBL" id="TGO55543.1"/>
    </source>
</evidence>
<organism evidence="1 2">
    <name type="scientific">Botryotinia narcissicola</name>
    <dbReference type="NCBI Taxonomy" id="278944"/>
    <lineage>
        <taxon>Eukaryota</taxon>
        <taxon>Fungi</taxon>
        <taxon>Dikarya</taxon>
        <taxon>Ascomycota</taxon>
        <taxon>Pezizomycotina</taxon>
        <taxon>Leotiomycetes</taxon>
        <taxon>Helotiales</taxon>
        <taxon>Sclerotiniaceae</taxon>
        <taxon>Botryotinia</taxon>
    </lineage>
</organism>
<keyword evidence="2" id="KW-1185">Reference proteome</keyword>
<dbReference type="EMBL" id="PQXJ01000242">
    <property type="protein sequence ID" value="TGO55543.1"/>
    <property type="molecule type" value="Genomic_DNA"/>
</dbReference>
<accession>A0A4Z1IFG9</accession>
<reference evidence="1 2" key="1">
    <citation type="submission" date="2017-12" db="EMBL/GenBank/DDBJ databases">
        <title>Comparative genomics of Botrytis spp.</title>
        <authorList>
            <person name="Valero-Jimenez C.A."/>
            <person name="Tapia P."/>
            <person name="Veloso J."/>
            <person name="Silva-Moreno E."/>
            <person name="Staats M."/>
            <person name="Valdes J.H."/>
            <person name="Van Kan J.A.L."/>
        </authorList>
    </citation>
    <scope>NUCLEOTIDE SEQUENCE [LARGE SCALE GENOMIC DNA]</scope>
    <source>
        <strain evidence="1 2">MUCL2120</strain>
    </source>
</reference>
<gene>
    <name evidence="1" type="ORF">BOTNAR_0242g00090</name>
</gene>
<dbReference type="AlphaFoldDB" id="A0A4Z1IFG9"/>